<dbReference type="Proteomes" id="UP001359485">
    <property type="component" value="Unassembled WGS sequence"/>
</dbReference>
<keyword evidence="2" id="KW-1133">Transmembrane helix</keyword>
<reference evidence="3 4" key="1">
    <citation type="submission" date="2023-09" db="EMBL/GenBank/DDBJ databases">
        <title>Genomes of two closely related lineages of the louse Polyplax serrata with different host specificities.</title>
        <authorList>
            <person name="Martinu J."/>
            <person name="Tarabai H."/>
            <person name="Stefka J."/>
            <person name="Hypsa V."/>
        </authorList>
    </citation>
    <scope>NUCLEOTIDE SEQUENCE [LARGE SCALE GENOMIC DNA]</scope>
    <source>
        <strain evidence="3">98ZLc_SE</strain>
    </source>
</reference>
<sequence length="183" mass="19917">MGDIRGKFWLGDLENNSVGGGGGGGGGGGRIEAPCGRRGIRSAKSSQGVANTNDFLLVTTIVLGILDVVLIFIIIFGYCKYVRRKEDQDRIKLIETVVQENRKSVADLHPRGLDPVAEEQETSAVSLPAKMRKRSMTFTETDEECRKYREGLANSYAAGETTKGCESDRPSRKKSVVTFVGVE</sequence>
<gene>
    <name evidence="3" type="ORF">RUM44_004597</name>
</gene>
<comment type="caution">
    <text evidence="3">The sequence shown here is derived from an EMBL/GenBank/DDBJ whole genome shotgun (WGS) entry which is preliminary data.</text>
</comment>
<evidence type="ECO:0000256" key="1">
    <source>
        <dbReference type="SAM" id="MobiDB-lite"/>
    </source>
</evidence>
<evidence type="ECO:0000256" key="2">
    <source>
        <dbReference type="SAM" id="Phobius"/>
    </source>
</evidence>
<keyword evidence="2" id="KW-0812">Transmembrane</keyword>
<accession>A0ABR1B3A6</accession>
<feature type="region of interest" description="Disordered" evidence="1">
    <location>
        <begin position="159"/>
        <end position="183"/>
    </location>
</feature>
<keyword evidence="2" id="KW-0472">Membrane</keyword>
<protein>
    <submittedName>
        <fullName evidence="3">Uncharacterized protein</fullName>
    </submittedName>
</protein>
<evidence type="ECO:0000313" key="4">
    <source>
        <dbReference type="Proteomes" id="UP001359485"/>
    </source>
</evidence>
<organism evidence="3 4">
    <name type="scientific">Polyplax serrata</name>
    <name type="common">Common mouse louse</name>
    <dbReference type="NCBI Taxonomy" id="468196"/>
    <lineage>
        <taxon>Eukaryota</taxon>
        <taxon>Metazoa</taxon>
        <taxon>Ecdysozoa</taxon>
        <taxon>Arthropoda</taxon>
        <taxon>Hexapoda</taxon>
        <taxon>Insecta</taxon>
        <taxon>Pterygota</taxon>
        <taxon>Neoptera</taxon>
        <taxon>Paraneoptera</taxon>
        <taxon>Psocodea</taxon>
        <taxon>Troctomorpha</taxon>
        <taxon>Phthiraptera</taxon>
        <taxon>Anoplura</taxon>
        <taxon>Polyplacidae</taxon>
        <taxon>Polyplax</taxon>
    </lineage>
</organism>
<proteinExistence type="predicted"/>
<name>A0ABR1B3A6_POLSC</name>
<feature type="transmembrane region" description="Helical" evidence="2">
    <location>
        <begin position="55"/>
        <end position="78"/>
    </location>
</feature>
<dbReference type="EMBL" id="JAWJWF010000004">
    <property type="protein sequence ID" value="KAK6633990.1"/>
    <property type="molecule type" value="Genomic_DNA"/>
</dbReference>
<evidence type="ECO:0000313" key="3">
    <source>
        <dbReference type="EMBL" id="KAK6633990.1"/>
    </source>
</evidence>
<keyword evidence="4" id="KW-1185">Reference proteome</keyword>